<evidence type="ECO:0000256" key="4">
    <source>
        <dbReference type="ARBA" id="ARBA00022824"/>
    </source>
</evidence>
<protein>
    <submittedName>
        <fullName evidence="11">Inactive rhomboid protein 1-like</fullName>
    </submittedName>
</protein>
<dbReference type="PANTHER" id="PTHR45965">
    <property type="entry name" value="INACTIVE RHOMBOID PROTEIN"/>
    <property type="match status" value="1"/>
</dbReference>
<gene>
    <name evidence="11" type="primary">LOC106457781</name>
</gene>
<keyword evidence="6 8" id="KW-0472">Membrane</keyword>
<feature type="transmembrane region" description="Helical" evidence="8">
    <location>
        <begin position="735"/>
        <end position="757"/>
    </location>
</feature>
<dbReference type="Gene3D" id="1.20.1540.10">
    <property type="entry name" value="Rhomboid-like"/>
    <property type="match status" value="1"/>
</dbReference>
<feature type="transmembrane region" description="Helical" evidence="8">
    <location>
        <begin position="686"/>
        <end position="703"/>
    </location>
</feature>
<dbReference type="InterPro" id="IPR022764">
    <property type="entry name" value="Peptidase_S54_rhomboid_dom"/>
</dbReference>
<feature type="transmembrane region" description="Helical" evidence="8">
    <location>
        <begin position="763"/>
        <end position="787"/>
    </location>
</feature>
<dbReference type="PANTHER" id="PTHR45965:SF3">
    <property type="entry name" value="INACTIVE RHOMBOID PROTEIN 1"/>
    <property type="match status" value="1"/>
</dbReference>
<keyword evidence="4" id="KW-0256">Endoplasmic reticulum</keyword>
<feature type="region of interest" description="Disordered" evidence="7">
    <location>
        <begin position="1"/>
        <end position="60"/>
    </location>
</feature>
<keyword evidence="5 8" id="KW-1133">Transmembrane helix</keyword>
<comment type="subcellular location">
    <subcellularLocation>
        <location evidence="1">Endoplasmic reticulum membrane</location>
        <topology evidence="1">Multi-pass membrane protein</topology>
    </subcellularLocation>
</comment>
<feature type="transmembrane region" description="Helical" evidence="8">
    <location>
        <begin position="346"/>
        <end position="367"/>
    </location>
</feature>
<keyword evidence="10" id="KW-1185">Reference proteome</keyword>
<evidence type="ECO:0000256" key="2">
    <source>
        <dbReference type="ARBA" id="ARBA00009045"/>
    </source>
</evidence>
<evidence type="ECO:0000313" key="10">
    <source>
        <dbReference type="Proteomes" id="UP000694941"/>
    </source>
</evidence>
<feature type="transmembrane region" description="Helical" evidence="8">
    <location>
        <begin position="709"/>
        <end position="728"/>
    </location>
</feature>
<dbReference type="SUPFAM" id="SSF144091">
    <property type="entry name" value="Rhomboid-like"/>
    <property type="match status" value="1"/>
</dbReference>
<evidence type="ECO:0000256" key="7">
    <source>
        <dbReference type="SAM" id="MobiDB-lite"/>
    </source>
</evidence>
<reference evidence="11" key="1">
    <citation type="submission" date="2025-08" db="UniProtKB">
        <authorList>
            <consortium name="RefSeq"/>
        </authorList>
    </citation>
    <scope>IDENTIFICATION</scope>
    <source>
        <tissue evidence="11">Muscle</tissue>
    </source>
</reference>
<dbReference type="RefSeq" id="XP_022239512.1">
    <property type="nucleotide sequence ID" value="XM_022383804.1"/>
</dbReference>
<evidence type="ECO:0000256" key="3">
    <source>
        <dbReference type="ARBA" id="ARBA00022692"/>
    </source>
</evidence>
<feature type="transmembrane region" description="Helical" evidence="8">
    <location>
        <begin position="654"/>
        <end position="674"/>
    </location>
</feature>
<dbReference type="InterPro" id="IPR051512">
    <property type="entry name" value="Inactive_Rhomboid"/>
</dbReference>
<evidence type="ECO:0000256" key="8">
    <source>
        <dbReference type="SAM" id="Phobius"/>
    </source>
</evidence>
<proteinExistence type="inferred from homology"/>
<dbReference type="InterPro" id="IPR035952">
    <property type="entry name" value="Rhomboid-like_sf"/>
</dbReference>
<evidence type="ECO:0000256" key="6">
    <source>
        <dbReference type="ARBA" id="ARBA00023136"/>
    </source>
</evidence>
<organism evidence="10 11">
    <name type="scientific">Limulus polyphemus</name>
    <name type="common">Atlantic horseshoe crab</name>
    <dbReference type="NCBI Taxonomy" id="6850"/>
    <lineage>
        <taxon>Eukaryota</taxon>
        <taxon>Metazoa</taxon>
        <taxon>Ecdysozoa</taxon>
        <taxon>Arthropoda</taxon>
        <taxon>Chelicerata</taxon>
        <taxon>Merostomata</taxon>
        <taxon>Xiphosura</taxon>
        <taxon>Limulidae</taxon>
        <taxon>Limulus</taxon>
    </lineage>
</organism>
<comment type="similarity">
    <text evidence="2">Belongs to the peptidase S54 family.</text>
</comment>
<name>A0ABM1S7A7_LIMPO</name>
<sequence length="821" mass="93916">MDQTACQRNTDQKQHSTTPKLTKVIENPMYIGDSQNFVPPRPPARYHSEEQRPVSRQQSLKQKALAHSKSLKEYVKRETVSFFGLNDHDPTERERWAERRNRLLSRKCGGLKHCPEERRQQSVPHSVPASLQWGYQGDADVPDHVRRVTTHPSGLEENKASKDSVYKMTWNGLSFLALNVKRRLSAPYSQNSRPPQRKLCHTTSAFIKDDQMISSPKPINQTVETKITEEMFFAKPPPTPELITDLESSSFRRILKPVETGEDQVDRPSSHSRVWHRPSVAHEPSSPGPMQQVWERMLSKAFDNSDRREYGMGVVGKLFKRSFRKDRFTSNIKEQLEDIEDSRPYFTYWVTTVQILITVISLAVYGFGPVGFHKTQRSSQVLVTRLSLEQVDYFEPDNFWVGPRAADLVHLGAKFTPCMRKDKNIFDAVKKDRDKERDTACCVRNDQSGCVQTSRSKCSHFTRGLLTGKIISSWKKWNRTNPGPPTRMLNSEQALSHIESTFRRLSGSVCGQDPRYCEEPASAHPFEWPDDITKWPICRRPIQGGDQADAHMACEVIGRPCCVGIYGECRITTKEYCDFVKGFFHEEAALCSQVSCLDDVCGMIPFYDPELPDQFYRLWTSLFLHAGIVHLFVTIVIQYYFMRDLEKLTGPLRIGIIYIISGVAGNLASAIFVPYRAEVGPAGSQFGLLACFIVEVIHCWPIMKRPGVALLRLLGVALILFVLGLLPWVDNYSHLFGFIFGFLLSYALLPFLSFGTYDRTTKIIIIVLCLVVVTLLFFGLVVLFYVYPIHECSFCKYFNCIPFTHDFCETQDISVLRKEEF</sequence>
<keyword evidence="3 8" id="KW-0812">Transmembrane</keyword>
<evidence type="ECO:0000256" key="5">
    <source>
        <dbReference type="ARBA" id="ARBA00022989"/>
    </source>
</evidence>
<feature type="transmembrane region" description="Helical" evidence="8">
    <location>
        <begin position="622"/>
        <end position="642"/>
    </location>
</feature>
<evidence type="ECO:0000256" key="1">
    <source>
        <dbReference type="ARBA" id="ARBA00004477"/>
    </source>
</evidence>
<evidence type="ECO:0000259" key="9">
    <source>
        <dbReference type="Pfam" id="PF01694"/>
    </source>
</evidence>
<accession>A0ABM1S7A7</accession>
<dbReference type="Pfam" id="PF01694">
    <property type="entry name" value="Rhomboid"/>
    <property type="match status" value="1"/>
</dbReference>
<feature type="domain" description="Peptidase S54 rhomboid" evidence="9">
    <location>
        <begin position="613"/>
        <end position="750"/>
    </location>
</feature>
<dbReference type="GeneID" id="106457781"/>
<feature type="compositionally biased region" description="Polar residues" evidence="7">
    <location>
        <begin position="1"/>
        <end position="20"/>
    </location>
</feature>
<evidence type="ECO:0000313" key="11">
    <source>
        <dbReference type="RefSeq" id="XP_022239512.1"/>
    </source>
</evidence>
<dbReference type="Proteomes" id="UP000694941">
    <property type="component" value="Unplaced"/>
</dbReference>
<feature type="region of interest" description="Disordered" evidence="7">
    <location>
        <begin position="260"/>
        <end position="289"/>
    </location>
</feature>